<keyword evidence="1" id="KW-0813">Transport</keyword>
<name>A0A841U3Q3_9BACL</name>
<dbReference type="Pfam" id="PF12399">
    <property type="entry name" value="BCA_ABC_TP_C"/>
    <property type="match status" value="1"/>
</dbReference>
<dbReference type="GO" id="GO:0016887">
    <property type="term" value="F:ATP hydrolysis activity"/>
    <property type="evidence" value="ECO:0007669"/>
    <property type="project" value="InterPro"/>
</dbReference>
<dbReference type="AlphaFoldDB" id="A0A841U3Q3"/>
<keyword evidence="3 5" id="KW-0067">ATP-binding</keyword>
<dbReference type="InterPro" id="IPR032823">
    <property type="entry name" value="BCA_ABC_TP_C"/>
</dbReference>
<dbReference type="InterPro" id="IPR003439">
    <property type="entry name" value="ABC_transporter-like_ATP-bd"/>
</dbReference>
<dbReference type="SUPFAM" id="SSF52540">
    <property type="entry name" value="P-loop containing nucleoside triphosphate hydrolases"/>
    <property type="match status" value="1"/>
</dbReference>
<keyword evidence="2" id="KW-0547">Nucleotide-binding</keyword>
<proteinExistence type="predicted"/>
<sequence>MNNLANHLESSSLSPPASIPGKAGPGAVLSCENITVSFDGFRAVQGMDLELQPGELRFLIGPNGAGKTTMLDVLCGKVKPSSGKVIFRGRANAVDVSKRREHEIARLGIGRKFQTPSVFPGLTVDENLEIAMSQNRGVWAVLRAKTSKFDRMRIEANLELIGLADKKRLRAGLLSHGEKQWLEIGMLLLQEPEVLLLDEPVAGMTDRETEKTGELLRQIVRKRTVVVVEHDMEFVRRFASRVTVMHEGKLLKEGTMEEVQRDERVAEVYLGRRRDADAVGSTA</sequence>
<evidence type="ECO:0000259" key="4">
    <source>
        <dbReference type="PROSITE" id="PS50893"/>
    </source>
</evidence>
<dbReference type="InterPro" id="IPR027417">
    <property type="entry name" value="P-loop_NTPase"/>
</dbReference>
<dbReference type="EMBL" id="JACJVR010000115">
    <property type="protein sequence ID" value="MBB6695195.1"/>
    <property type="molecule type" value="Genomic_DNA"/>
</dbReference>
<dbReference type="PANTHER" id="PTHR45772">
    <property type="entry name" value="CONSERVED COMPONENT OF ABC TRANSPORTER FOR NATURAL AMINO ACIDS-RELATED"/>
    <property type="match status" value="1"/>
</dbReference>
<organism evidence="5 6">
    <name type="scientific">Cohnella xylanilytica</name>
    <dbReference type="NCBI Taxonomy" id="557555"/>
    <lineage>
        <taxon>Bacteria</taxon>
        <taxon>Bacillati</taxon>
        <taxon>Bacillota</taxon>
        <taxon>Bacilli</taxon>
        <taxon>Bacillales</taxon>
        <taxon>Paenibacillaceae</taxon>
        <taxon>Cohnella</taxon>
    </lineage>
</organism>
<dbReference type="GO" id="GO:0005524">
    <property type="term" value="F:ATP binding"/>
    <property type="evidence" value="ECO:0007669"/>
    <property type="project" value="UniProtKB-KW"/>
</dbReference>
<evidence type="ECO:0000256" key="1">
    <source>
        <dbReference type="ARBA" id="ARBA00022448"/>
    </source>
</evidence>
<dbReference type="PROSITE" id="PS50893">
    <property type="entry name" value="ABC_TRANSPORTER_2"/>
    <property type="match status" value="1"/>
</dbReference>
<dbReference type="InterPro" id="IPR003593">
    <property type="entry name" value="AAA+_ATPase"/>
</dbReference>
<dbReference type="Gene3D" id="3.40.50.300">
    <property type="entry name" value="P-loop containing nucleotide triphosphate hydrolases"/>
    <property type="match status" value="1"/>
</dbReference>
<dbReference type="GO" id="GO:0005886">
    <property type="term" value="C:plasma membrane"/>
    <property type="evidence" value="ECO:0007669"/>
    <property type="project" value="TreeGrafter"/>
</dbReference>
<evidence type="ECO:0000313" key="5">
    <source>
        <dbReference type="EMBL" id="MBB6695195.1"/>
    </source>
</evidence>
<dbReference type="RefSeq" id="WP_185139152.1">
    <property type="nucleotide sequence ID" value="NZ_BORM01000047.1"/>
</dbReference>
<evidence type="ECO:0000256" key="3">
    <source>
        <dbReference type="ARBA" id="ARBA00022840"/>
    </source>
</evidence>
<dbReference type="PANTHER" id="PTHR45772:SF8">
    <property type="entry name" value="HIGH-AFFINITY BRANCHED-CHAIN AMINO ACID TRANSPORT ATP-BINDING PROTEIN"/>
    <property type="match status" value="1"/>
</dbReference>
<feature type="domain" description="ABC transporter" evidence="4">
    <location>
        <begin position="29"/>
        <end position="272"/>
    </location>
</feature>
<dbReference type="SMART" id="SM00382">
    <property type="entry name" value="AAA"/>
    <property type="match status" value="1"/>
</dbReference>
<dbReference type="NCBIfam" id="TIGR03411">
    <property type="entry name" value="urea_trans_UrtD"/>
    <property type="match status" value="1"/>
</dbReference>
<accession>A0A841U3Q3</accession>
<dbReference type="FunFam" id="3.40.50.300:FF:000421">
    <property type="entry name" value="Branched-chain amino acid ABC transporter ATP-binding protein"/>
    <property type="match status" value="1"/>
</dbReference>
<dbReference type="InterPro" id="IPR017781">
    <property type="entry name" value="ABC_transptr_urea_ATP-bd_UrtD"/>
</dbReference>
<reference evidence="5 6" key="1">
    <citation type="submission" date="2020-08" db="EMBL/GenBank/DDBJ databases">
        <title>Cohnella phylogeny.</title>
        <authorList>
            <person name="Dunlap C."/>
        </authorList>
    </citation>
    <scope>NUCLEOTIDE SEQUENCE [LARGE SCALE GENOMIC DNA]</scope>
    <source>
        <strain evidence="5 6">DSM 25239</strain>
    </source>
</reference>
<gene>
    <name evidence="5" type="primary">urtD</name>
    <name evidence="5" type="ORF">H7B90_27745</name>
</gene>
<evidence type="ECO:0000256" key="2">
    <source>
        <dbReference type="ARBA" id="ARBA00022741"/>
    </source>
</evidence>
<evidence type="ECO:0000313" key="6">
    <source>
        <dbReference type="Proteomes" id="UP000553776"/>
    </source>
</evidence>
<comment type="caution">
    <text evidence="5">The sequence shown here is derived from an EMBL/GenBank/DDBJ whole genome shotgun (WGS) entry which is preliminary data.</text>
</comment>
<keyword evidence="6" id="KW-1185">Reference proteome</keyword>
<dbReference type="Proteomes" id="UP000553776">
    <property type="component" value="Unassembled WGS sequence"/>
</dbReference>
<dbReference type="Pfam" id="PF00005">
    <property type="entry name" value="ABC_tran"/>
    <property type="match status" value="1"/>
</dbReference>
<dbReference type="InterPro" id="IPR051120">
    <property type="entry name" value="ABC_AA/LPS_Transport"/>
</dbReference>
<dbReference type="CDD" id="cd03219">
    <property type="entry name" value="ABC_Mj1267_LivG_branched"/>
    <property type="match status" value="1"/>
</dbReference>
<protein>
    <submittedName>
        <fullName evidence="5">Urea ABC transporter ATP-binding protein UrtD</fullName>
    </submittedName>
</protein>